<dbReference type="InterPro" id="IPR000531">
    <property type="entry name" value="Beta-barrel_TonB"/>
</dbReference>
<protein>
    <submittedName>
        <fullName evidence="13">TonB-dependent copper receptor</fullName>
    </submittedName>
</protein>
<feature type="domain" description="TonB-dependent receptor plug" evidence="12">
    <location>
        <begin position="62"/>
        <end position="151"/>
    </location>
</feature>
<reference evidence="13" key="1">
    <citation type="submission" date="2023-04" db="EMBL/GenBank/DDBJ databases">
        <title>The environmental microbiomes in feedlot watering bowls are a reservoir of florfenicol resistance for bovine respiratory disease pathogens.</title>
        <authorList>
            <person name="Kos D.W."/>
            <person name="Ruzzini A.C."/>
            <person name="Schreiner B."/>
            <person name="Jelinski M.D."/>
        </authorList>
    </citation>
    <scope>NUCLEOTIDE SEQUENCE</scope>
    <source>
        <strain evidence="13">WB3</strain>
    </source>
</reference>
<comment type="subcellular location">
    <subcellularLocation>
        <location evidence="1 8">Cell outer membrane</location>
        <topology evidence="1 8">Multi-pass membrane protein</topology>
    </subcellularLocation>
</comment>
<keyword evidence="7 8" id="KW-0998">Cell outer membrane</keyword>
<dbReference type="AlphaFoldDB" id="A0AAW6UZN9"/>
<evidence type="ECO:0000256" key="5">
    <source>
        <dbReference type="ARBA" id="ARBA00023077"/>
    </source>
</evidence>
<sequence>MAQPKFFLQPLAAAICVAYYSASVFAQEQTAIIQTLAPIVATAHQGNDANGLIVHADPKQPIQPIPASDGADYLQSIMGFSSIKNGGTNGDVTFRGMFGSRIKILTDGTENLGACPSRMDAPTSYISPESYDRISVIKGPQTVQYANTGSAATVIFEREAEKLSQDKPYRGQASVLMGSYGRLDHNVEAAVGDKQKYIRLNANRSVSDSYKDGDGNTVPSDWERWNADLALGWTPDENTWVELTGGKSDGEAVYAGRDMDGSQFARESLGLRVEKKNVTEVIKKIEAQVNYSFNDHVMDNFSLRTPPTEKMMHDGMEMEIPNPSSMQVTRRTLNARLAAVSEWDRLQLTTGIDSQQNHHAGSMTSMMMNMPMQTNMKFQSYGAFSELAYQFNDDYKLVTGARVDQVKIDALKLNDERRETLPSGFVRLENQHPEHDAKTYIGLGYVERVPDYWELFSAKHGNTGTPVPAFNDLNTEKTLQLDMGYQHEHGALSSWVSAYAGLINDYILMSYHDHSGSMPGMNHGRAEKTAGAKNIDATIAGAEAGIGYQFTDHLQADVSAMYAWGENTTDDKPLPQISPLEGRVNLRYVQDKYTLGALWRVVNSQNRISHDQGNIVGYDLGESSGFGTLSLNGTYHVQDGIDLSVGIDNVLDKTYSEHLNKAGSAGFGFAADEQFNNIGRNYWARVSMKF</sequence>
<dbReference type="InterPro" id="IPR010100">
    <property type="entry name" value="TonB-dep_Cu_rcpt"/>
</dbReference>
<dbReference type="RefSeq" id="WP_284067702.1">
    <property type="nucleotide sequence ID" value="NZ_JASKNE010000001.1"/>
</dbReference>
<dbReference type="CDD" id="cd01347">
    <property type="entry name" value="ligand_gated_channel"/>
    <property type="match status" value="1"/>
</dbReference>
<dbReference type="NCBIfam" id="TIGR01778">
    <property type="entry name" value="TonB-copper"/>
    <property type="match status" value="1"/>
</dbReference>
<keyword evidence="3 8" id="KW-1134">Transmembrane beta strand</keyword>
<keyword evidence="6 8" id="KW-0472">Membrane</keyword>
<proteinExistence type="inferred from homology"/>
<dbReference type="PROSITE" id="PS52016">
    <property type="entry name" value="TONB_DEPENDENT_REC_3"/>
    <property type="match status" value="1"/>
</dbReference>
<evidence type="ECO:0000256" key="9">
    <source>
        <dbReference type="RuleBase" id="RU003357"/>
    </source>
</evidence>
<gene>
    <name evidence="13" type="ORF">QOR41_14420</name>
</gene>
<dbReference type="PANTHER" id="PTHR30069">
    <property type="entry name" value="TONB-DEPENDENT OUTER MEMBRANE RECEPTOR"/>
    <property type="match status" value="1"/>
</dbReference>
<evidence type="ECO:0000256" key="3">
    <source>
        <dbReference type="ARBA" id="ARBA00022452"/>
    </source>
</evidence>
<keyword evidence="5 9" id="KW-0798">TonB box</keyword>
<dbReference type="GO" id="GO:0009279">
    <property type="term" value="C:cell outer membrane"/>
    <property type="evidence" value="ECO:0007669"/>
    <property type="project" value="UniProtKB-SubCell"/>
</dbReference>
<keyword evidence="13" id="KW-0675">Receptor</keyword>
<feature type="domain" description="TonB-dependent receptor-like beta-barrel" evidence="11">
    <location>
        <begin position="208"/>
        <end position="650"/>
    </location>
</feature>
<dbReference type="GO" id="GO:0015344">
    <property type="term" value="F:siderophore uptake transmembrane transporter activity"/>
    <property type="evidence" value="ECO:0007669"/>
    <property type="project" value="TreeGrafter"/>
</dbReference>
<comment type="caution">
    <text evidence="13">The sequence shown here is derived from an EMBL/GenBank/DDBJ whole genome shotgun (WGS) entry which is preliminary data.</text>
</comment>
<dbReference type="InterPro" id="IPR036942">
    <property type="entry name" value="Beta-barrel_TonB_sf"/>
</dbReference>
<evidence type="ECO:0000259" key="11">
    <source>
        <dbReference type="Pfam" id="PF00593"/>
    </source>
</evidence>
<dbReference type="Proteomes" id="UP001241935">
    <property type="component" value="Unassembled WGS sequence"/>
</dbReference>
<comment type="similarity">
    <text evidence="8 9">Belongs to the TonB-dependent receptor family.</text>
</comment>
<keyword evidence="10" id="KW-0732">Signal</keyword>
<organism evidence="13 14">
    <name type="scientific">Acinetobacter terrestris</name>
    <dbReference type="NCBI Taxonomy" id="2529843"/>
    <lineage>
        <taxon>Bacteria</taxon>
        <taxon>Pseudomonadati</taxon>
        <taxon>Pseudomonadota</taxon>
        <taxon>Gammaproteobacteria</taxon>
        <taxon>Moraxellales</taxon>
        <taxon>Moraxellaceae</taxon>
        <taxon>Acinetobacter</taxon>
        <taxon>Acinetobacter Taxon 24</taxon>
    </lineage>
</organism>
<dbReference type="PANTHER" id="PTHR30069:SF49">
    <property type="entry name" value="OUTER MEMBRANE PROTEIN C"/>
    <property type="match status" value="1"/>
</dbReference>
<evidence type="ECO:0000256" key="10">
    <source>
        <dbReference type="SAM" id="SignalP"/>
    </source>
</evidence>
<dbReference type="EMBL" id="JASKNE010000001">
    <property type="protein sequence ID" value="MDK1684989.1"/>
    <property type="molecule type" value="Genomic_DNA"/>
</dbReference>
<keyword evidence="4 8" id="KW-0812">Transmembrane</keyword>
<name>A0AAW6UZN9_9GAMM</name>
<dbReference type="InterPro" id="IPR037066">
    <property type="entry name" value="Plug_dom_sf"/>
</dbReference>
<accession>A0AAW6UZN9</accession>
<dbReference type="Pfam" id="PF00593">
    <property type="entry name" value="TonB_dep_Rec_b-barrel"/>
    <property type="match status" value="1"/>
</dbReference>
<dbReference type="InterPro" id="IPR039426">
    <property type="entry name" value="TonB-dep_rcpt-like"/>
</dbReference>
<evidence type="ECO:0000256" key="2">
    <source>
        <dbReference type="ARBA" id="ARBA00022448"/>
    </source>
</evidence>
<dbReference type="Pfam" id="PF07715">
    <property type="entry name" value="Plug"/>
    <property type="match status" value="1"/>
</dbReference>
<dbReference type="Gene3D" id="2.170.130.10">
    <property type="entry name" value="TonB-dependent receptor, plug domain"/>
    <property type="match status" value="1"/>
</dbReference>
<evidence type="ECO:0000313" key="13">
    <source>
        <dbReference type="EMBL" id="MDK1684989.1"/>
    </source>
</evidence>
<feature type="chain" id="PRO_5043745308" evidence="10">
    <location>
        <begin position="27"/>
        <end position="690"/>
    </location>
</feature>
<dbReference type="InterPro" id="IPR012910">
    <property type="entry name" value="Plug_dom"/>
</dbReference>
<evidence type="ECO:0000256" key="8">
    <source>
        <dbReference type="PROSITE-ProRule" id="PRU01360"/>
    </source>
</evidence>
<evidence type="ECO:0000313" key="14">
    <source>
        <dbReference type="Proteomes" id="UP001241935"/>
    </source>
</evidence>
<keyword evidence="2 8" id="KW-0813">Transport</keyword>
<evidence type="ECO:0000256" key="6">
    <source>
        <dbReference type="ARBA" id="ARBA00023136"/>
    </source>
</evidence>
<evidence type="ECO:0000256" key="7">
    <source>
        <dbReference type="ARBA" id="ARBA00023237"/>
    </source>
</evidence>
<feature type="signal peptide" evidence="10">
    <location>
        <begin position="1"/>
        <end position="26"/>
    </location>
</feature>
<dbReference type="SUPFAM" id="SSF56935">
    <property type="entry name" value="Porins"/>
    <property type="match status" value="1"/>
</dbReference>
<dbReference type="GO" id="GO:0044718">
    <property type="term" value="P:siderophore transmembrane transport"/>
    <property type="evidence" value="ECO:0007669"/>
    <property type="project" value="TreeGrafter"/>
</dbReference>
<evidence type="ECO:0000259" key="12">
    <source>
        <dbReference type="Pfam" id="PF07715"/>
    </source>
</evidence>
<evidence type="ECO:0000256" key="4">
    <source>
        <dbReference type="ARBA" id="ARBA00022692"/>
    </source>
</evidence>
<dbReference type="Gene3D" id="2.40.170.20">
    <property type="entry name" value="TonB-dependent receptor, beta-barrel domain"/>
    <property type="match status" value="1"/>
</dbReference>
<evidence type="ECO:0000256" key="1">
    <source>
        <dbReference type="ARBA" id="ARBA00004571"/>
    </source>
</evidence>